<dbReference type="EMBL" id="SACM01000002">
    <property type="protein sequence ID" value="RVT86208.1"/>
    <property type="molecule type" value="Genomic_DNA"/>
</dbReference>
<reference evidence="1 2" key="1">
    <citation type="submission" date="2019-01" db="EMBL/GenBank/DDBJ databases">
        <authorList>
            <person name="Chen W.-M."/>
        </authorList>
    </citation>
    <scope>NUCLEOTIDE SEQUENCE [LARGE SCALE GENOMIC DNA]</scope>
    <source>
        <strain evidence="1 2">CCP-18</strain>
    </source>
</reference>
<protein>
    <recommendedName>
        <fullName evidence="3">Agglutinin biogenesis protein MshI</fullName>
    </recommendedName>
</protein>
<keyword evidence="2" id="KW-1185">Reference proteome</keyword>
<dbReference type="AlphaFoldDB" id="A0A3S2XT68"/>
<evidence type="ECO:0008006" key="3">
    <source>
        <dbReference type="Google" id="ProtNLM"/>
    </source>
</evidence>
<evidence type="ECO:0000313" key="2">
    <source>
        <dbReference type="Proteomes" id="UP000288587"/>
    </source>
</evidence>
<dbReference type="OrthoDB" id="5296002at2"/>
<organism evidence="1 2">
    <name type="scientific">Inhella crocodyli</name>
    <dbReference type="NCBI Taxonomy" id="2499851"/>
    <lineage>
        <taxon>Bacteria</taxon>
        <taxon>Pseudomonadati</taxon>
        <taxon>Pseudomonadota</taxon>
        <taxon>Betaproteobacteria</taxon>
        <taxon>Burkholderiales</taxon>
        <taxon>Sphaerotilaceae</taxon>
        <taxon>Inhella</taxon>
    </lineage>
</organism>
<accession>A0A3S2XT68</accession>
<gene>
    <name evidence="1" type="ORF">EOD73_09245</name>
</gene>
<dbReference type="RefSeq" id="WP_127682703.1">
    <property type="nucleotide sequence ID" value="NZ_SACM01000002.1"/>
</dbReference>
<sequence>MLSLFRSSSPLGWTALVPQGQRLRAAQVLPQVGQRPRVSWTWEGAWPDAWSARREALAALQREHGAATRRVWVLEREQYRVLTSEAPAELPPEAWRDALRWQLKGQVDFDVADAALDLLRVPSDRSVQRREQLLAVLSPRAGLRPLVAAAEAVRSPLQAMDIAETALRNLCARVAPEGRAQALLSFGAGQGSLVITHGDELVMFRQIDVAAEALSADDDTRREAALDRTGLEVQRTLDSFDRVHSHLSLARLLVAPGAGMAALTEHLRTLTFVPVVPFDLAEALDCSAVPALAGAQASAWLLPLGAALREG</sequence>
<dbReference type="Proteomes" id="UP000288587">
    <property type="component" value="Unassembled WGS sequence"/>
</dbReference>
<proteinExistence type="predicted"/>
<comment type="caution">
    <text evidence="1">The sequence shown here is derived from an EMBL/GenBank/DDBJ whole genome shotgun (WGS) entry which is preliminary data.</text>
</comment>
<name>A0A3S2XT68_9BURK</name>
<evidence type="ECO:0000313" key="1">
    <source>
        <dbReference type="EMBL" id="RVT86208.1"/>
    </source>
</evidence>